<keyword evidence="2" id="KW-1185">Reference proteome</keyword>
<reference evidence="1" key="1">
    <citation type="journal article" date="2016" name="Nature">
        <title>Redefining the invertebrate RNA virosphere.</title>
        <authorList>
            <person name="Shi M."/>
            <person name="Lin X.D."/>
            <person name="Tian J.H."/>
            <person name="Chen L.J."/>
            <person name="Chen X."/>
            <person name="Li C.X."/>
            <person name="Qin X.C."/>
            <person name="Li J."/>
            <person name="Cao J.P."/>
            <person name="Eden J.S."/>
            <person name="Buchmann J."/>
            <person name="Wang W."/>
            <person name="Xu J."/>
            <person name="Holmes E.C."/>
            <person name="Zhang Y.Z."/>
        </authorList>
    </citation>
    <scope>NUCLEOTIDE SEQUENCE [LARGE SCALE GENOMIC DNA]</scope>
    <source>
        <strain evidence="1">BHJP63888</strain>
    </source>
</reference>
<proteinExistence type="predicted"/>
<dbReference type="Proteomes" id="UP000201094">
    <property type="component" value="Segment"/>
</dbReference>
<evidence type="ECO:0000313" key="2">
    <source>
        <dbReference type="Proteomes" id="UP000201094"/>
    </source>
</evidence>
<sequence length="128" mass="15353">MEVFLLFILLGNCLGRKRRFEFMVSIGHTEQSYMCHDIGKLYRHRFNRMNANPKVSFYIPESVLGEQAAHFDLDSDCEYFPVEQSGIPAYWFHSVQRPKIQYRGYMLKKPHGTRGRFKHQFELFARRR</sequence>
<evidence type="ECO:0000313" key="1">
    <source>
        <dbReference type="EMBL" id="APG78647.1"/>
    </source>
</evidence>
<name>A0A1L3KMN5_9MONO</name>
<dbReference type="KEGG" id="vg:30762959"/>
<dbReference type="GeneID" id="30762959"/>
<organism evidence="1">
    <name type="scientific">Beihai rhabdo-like virus 5</name>
    <dbReference type="NCBI Taxonomy" id="1922655"/>
    <lineage>
        <taxon>Viruses</taxon>
        <taxon>Riboviria</taxon>
        <taxon>Orthornavirae</taxon>
        <taxon>Negarnaviricota</taxon>
        <taxon>Haploviricotina</taxon>
        <taxon>Monjiviricetes</taxon>
        <taxon>Mononegavirales</taxon>
        <taxon>Nyamiviridae</taxon>
        <taxon>Berhavirus</taxon>
        <taxon>Berhavirus radialis</taxon>
    </lineage>
</organism>
<dbReference type="RefSeq" id="YP_009333421.1">
    <property type="nucleotide sequence ID" value="NC_032544.1"/>
</dbReference>
<protein>
    <submittedName>
        <fullName evidence="1">Uncharacterized protein</fullName>
    </submittedName>
</protein>
<dbReference type="EMBL" id="KX884407">
    <property type="protein sequence ID" value="APG78647.1"/>
    <property type="molecule type" value="Genomic_RNA"/>
</dbReference>
<accession>A0A1L3KMN5</accession>